<keyword evidence="6" id="KW-1185">Reference proteome</keyword>
<evidence type="ECO:0000313" key="5">
    <source>
        <dbReference type="EMBL" id="CAK9101323.1"/>
    </source>
</evidence>
<name>A0ABP0RLV0_9DINO</name>
<feature type="chain" id="PRO_5045986930" evidence="2">
    <location>
        <begin position="16"/>
        <end position="1945"/>
    </location>
</feature>
<dbReference type="PANTHER" id="PTHR21610">
    <property type="entry name" value="VON WILLEBRAND FACTOR A DOMAIN-CONTAINING PROTEIN 8"/>
    <property type="match status" value="1"/>
</dbReference>
<gene>
    <name evidence="5" type="ORF">SCF082_LOCUS47387</name>
</gene>
<dbReference type="Pfam" id="PF07728">
    <property type="entry name" value="AAA_5"/>
    <property type="match status" value="2"/>
</dbReference>
<proteinExistence type="predicted"/>
<feature type="signal peptide" evidence="2">
    <location>
        <begin position="1"/>
        <end position="15"/>
    </location>
</feature>
<dbReference type="SUPFAM" id="SSF53335">
    <property type="entry name" value="S-adenosyl-L-methionine-dependent methyltransferases"/>
    <property type="match status" value="1"/>
</dbReference>
<evidence type="ECO:0000313" key="6">
    <source>
        <dbReference type="Proteomes" id="UP001642464"/>
    </source>
</evidence>
<accession>A0ABP0RLV0</accession>
<feature type="domain" description="Methyltransferase type 12" evidence="4">
    <location>
        <begin position="499"/>
        <end position="616"/>
    </location>
</feature>
<comment type="caution">
    <text evidence="5">The sequence shown here is derived from an EMBL/GenBank/DDBJ whole genome shotgun (WGS) entry which is preliminary data.</text>
</comment>
<sequence length="1945" mass="213670">MIHRISAALLAVAVAVDVTAPLRSGPLVWHLQWDSMLVLAETVLRERVEAELFQSFARLRKRIFRWSPQVWASAGLSELQSEMQSTWQSDSAFHMAAEDNLGLLHLLRDYLKGLEEDWKQMSLAVVEWNGEAQRVASHVPVNFQILLKQASVLQGLLAASPGFAECLEHVLREARQSRPSNSVYESAVWYVQTAQWKGPLYPKVSVFSARQVPELGLSQLMRSLTKLLESLDWLKEVEEQLFEVSDGCLGPQAVYEGTDGTLSCTHLAKEFARLRALVIGWMAVPEEFLQHFSRWQFSVAPNVTRLEALTLILEQVFACQYGSGLTDTFDRNGTSGSGSTLDQIAADDKASLDEEYHLFLLATQRLQTVAQSGTRRTEPALESGSLIKELLDLKFVIHLVFDEASTWAFRVKTRGNGLQLRLEDVAGKLSFLHTALQLVPNYRTLAFQEIHSAGHWGRSSSGGGSSEGATSTIAEKFLKLMQKREERRVERNLPSISVLDIGCGWGEWLPSMLLEAITTGALQKASVKRNGQKSDGKAENTESFFRYWGIDIAEKPISVLRARFQRAGHSGDAFHFVAMDACRDELPGEFDLVVVRHVFQHLNLADAFSLLRNLRRTYGAGRLVEDPVLGPDDHWDPVLDSRSLLLLSSWPKEDGTSMNQDLIGGSSAFDSLSPSYTRSRFKGYDLRKAPFNLPEPLQVWQEKSGEELLLYSATVLNSIDFADEKHCRCTFWDFCPRVLRGPMPGGWTSSRAPDASDLEVWKKVITDVNKDLSSFGQPTEVSTQVVAGLKYKFGFQNGAEVTVYSRPWEKHLEVLEVKKGTSLDAQGWSSVFHGPLTTKEAFLKSLVTQKLRGYVLSDTGLNAFAPTAREEFEVLLSQLKKQTWLCGGLTGHACDAPDTAPLFQEDWQRVVNDHDANKTAQFAKQVVRMRGMEVQDEEALRTWARSQKPGSRFEAAFGELTEAPDALCGGTATPCKTSHTTGELTGLQQRAVWTGTLAFLALCVTVCVLVIIAYAVVQEDKRKSTSHDLQMQVRNSKLKYQHSLALREMQSILPQAKAAAPAPRGAAPAVGYMAGYAGYAPVMATQSHATGAAPAASTVVSFSPTAPAPVYSRGLAPTPPTVSRGDPARDLFAPNAQPMLKKCFEFDPPKRINLPEVQPVEPVEPDDDIPRSNMPSRTSPFDSRGWQILLTLRGLTPQEGASASSAVPRYFDVPPGSEDAEFAGHLRWMSQKMELGQDMLLLGPPGSLRRQLALRFCELQNREAEVLTVTRDTTEADLKQRRELSRSAGSRTVYVDSAPVRCALRGRVLVLDGLEKAERNVLPTLNNLLENREMQLDDGRLLIPARRYDVLSHEAVSTEEGKAKLVRVHKDFRVLALAVPCPPWPGNPLDPPLRSRFQARIIMPPTLVSAVQLAPFFRLPADTTELDKLLRRLTALQRALDSGQMPGLRSPTLTYDAIARLLRLVLGPGGFEQAGEAFHRVYPIAQLCGAGAKNAVRDATEQLLRHFDLAEETRPMSVSTTSSAKKPGTVQLELQEEGAAARNLTVSLASPALPAAPASFVASKPLKALLAHLVQDFASGSDCLLIGPAGCGKSALARHLAGLLGHGAPGANGLEFFFLHEEMSSRDLLQRRATNDEGDTIWVDSPLVRAARSGAMCILDGAHRLKGDALCALAPLLQDRQACLAVAGDPRGACWELLLRQDRFQALSTNGFDAEAGCLVSPIAPSFRVLALAEPPSLQQPWLTEELSASFATHRYPEQSPDDLVELLNALVPSLPSMSSRRFVEALRPAEGGAAPTPEHPAHPAAERLSVPLRVLLRVAKAAAAEKGDEVELVHGLLQQQLFPFMPKGERNKLVAQLSEHFPQAAPLAAERALHKASRQTQAETSVPAGHVRFGTFLAPMGEPKNPELVPAVDFVGIDRHVDLLEELSKAEKGVGPYSSQLPVW</sequence>
<protein>
    <submittedName>
        <fullName evidence="5">von Willebrand factor A domain-containing protein 8</fullName>
    </submittedName>
</protein>
<dbReference type="SUPFAM" id="SSF52540">
    <property type="entry name" value="P-loop containing nucleoside triphosphate hydrolases"/>
    <property type="match status" value="2"/>
</dbReference>
<evidence type="ECO:0000256" key="2">
    <source>
        <dbReference type="SAM" id="SignalP"/>
    </source>
</evidence>
<evidence type="ECO:0000259" key="4">
    <source>
        <dbReference type="Pfam" id="PF08242"/>
    </source>
</evidence>
<dbReference type="Proteomes" id="UP001642464">
    <property type="component" value="Unassembled WGS sequence"/>
</dbReference>
<feature type="domain" description="ATPase dynein-related AAA" evidence="3">
    <location>
        <begin position="1238"/>
        <end position="1397"/>
    </location>
</feature>
<reference evidence="5 6" key="1">
    <citation type="submission" date="2024-02" db="EMBL/GenBank/DDBJ databases">
        <authorList>
            <person name="Chen Y."/>
            <person name="Shah S."/>
            <person name="Dougan E. K."/>
            <person name="Thang M."/>
            <person name="Chan C."/>
        </authorList>
    </citation>
    <scope>NUCLEOTIDE SEQUENCE [LARGE SCALE GENOMIC DNA]</scope>
</reference>
<keyword evidence="2" id="KW-0732">Signal</keyword>
<dbReference type="InterPro" id="IPR013217">
    <property type="entry name" value="Methyltransf_12"/>
</dbReference>
<feature type="region of interest" description="Disordered" evidence="1">
    <location>
        <begin position="1160"/>
        <end position="1180"/>
    </location>
</feature>
<feature type="domain" description="ATPase dynein-related AAA" evidence="3">
    <location>
        <begin position="1583"/>
        <end position="1747"/>
    </location>
</feature>
<dbReference type="InterPro" id="IPR039891">
    <property type="entry name" value="VWA8"/>
</dbReference>
<dbReference type="EMBL" id="CAXAMM010041807">
    <property type="protein sequence ID" value="CAK9101323.1"/>
    <property type="molecule type" value="Genomic_DNA"/>
</dbReference>
<dbReference type="Gene3D" id="3.10.450.10">
    <property type="match status" value="1"/>
</dbReference>
<dbReference type="Pfam" id="PF08242">
    <property type="entry name" value="Methyltransf_12"/>
    <property type="match status" value="1"/>
</dbReference>
<dbReference type="SUPFAM" id="SSF54403">
    <property type="entry name" value="Cystatin/monellin"/>
    <property type="match status" value="1"/>
</dbReference>
<dbReference type="InterPro" id="IPR027417">
    <property type="entry name" value="P-loop_NTPase"/>
</dbReference>
<dbReference type="PANTHER" id="PTHR21610:SF9">
    <property type="entry name" value="VON WILLEBRAND FACTOR A DOMAIN-CONTAINING PROTEIN 8"/>
    <property type="match status" value="1"/>
</dbReference>
<dbReference type="Gene3D" id="3.40.50.150">
    <property type="entry name" value="Vaccinia Virus protein VP39"/>
    <property type="match status" value="1"/>
</dbReference>
<dbReference type="InterPro" id="IPR029063">
    <property type="entry name" value="SAM-dependent_MTases_sf"/>
</dbReference>
<dbReference type="Gene3D" id="3.40.50.300">
    <property type="entry name" value="P-loop containing nucleotide triphosphate hydrolases"/>
    <property type="match status" value="2"/>
</dbReference>
<dbReference type="InterPro" id="IPR011704">
    <property type="entry name" value="ATPase_dyneun-rel_AAA"/>
</dbReference>
<evidence type="ECO:0000259" key="3">
    <source>
        <dbReference type="Pfam" id="PF07728"/>
    </source>
</evidence>
<evidence type="ECO:0000256" key="1">
    <source>
        <dbReference type="SAM" id="MobiDB-lite"/>
    </source>
</evidence>
<dbReference type="CDD" id="cd02440">
    <property type="entry name" value="AdoMet_MTases"/>
    <property type="match status" value="1"/>
</dbReference>
<organism evidence="5 6">
    <name type="scientific">Durusdinium trenchii</name>
    <dbReference type="NCBI Taxonomy" id="1381693"/>
    <lineage>
        <taxon>Eukaryota</taxon>
        <taxon>Sar</taxon>
        <taxon>Alveolata</taxon>
        <taxon>Dinophyceae</taxon>
        <taxon>Suessiales</taxon>
        <taxon>Symbiodiniaceae</taxon>
        <taxon>Durusdinium</taxon>
    </lineage>
</organism>
<dbReference type="InterPro" id="IPR046350">
    <property type="entry name" value="Cystatin_sf"/>
</dbReference>